<dbReference type="GO" id="GO:0012505">
    <property type="term" value="C:endomembrane system"/>
    <property type="evidence" value="ECO:0007669"/>
    <property type="project" value="UniProtKB-SubCell"/>
</dbReference>
<protein>
    <recommendedName>
        <fullName evidence="5">CDP-diacylglycerol--serine O-phosphatidyltransferase</fullName>
        <ecNumber evidence="4">2.7.8.8</ecNumber>
    </recommendedName>
    <alternativeName>
        <fullName evidence="14">Phosphatidylserine synthase</fullName>
    </alternativeName>
</protein>
<dbReference type="InterPro" id="IPR000462">
    <property type="entry name" value="CDP-OH_P_trans"/>
</dbReference>
<dbReference type="RefSeq" id="WP_149266325.1">
    <property type="nucleotide sequence ID" value="NZ_VFJB01000005.1"/>
</dbReference>
<evidence type="ECO:0000256" key="5">
    <source>
        <dbReference type="ARBA" id="ARBA00017171"/>
    </source>
</evidence>
<reference evidence="17 18" key="1">
    <citation type="submission" date="2019-06" db="EMBL/GenBank/DDBJ databases">
        <title>Genomic insights into carbon and energy metabolism of Deferribacter autotrophicus revealed new metabolic traits in the phylum Deferribacteres.</title>
        <authorList>
            <person name="Slobodkin A.I."/>
            <person name="Slobodkina G.B."/>
            <person name="Allioux M."/>
            <person name="Alain K."/>
            <person name="Jebbar M."/>
            <person name="Shadrin V."/>
            <person name="Kublanov I.V."/>
            <person name="Toshchakov S.V."/>
            <person name="Bonch-Osmolovskaya E.A."/>
        </authorList>
    </citation>
    <scope>NUCLEOTIDE SEQUENCE [LARGE SCALE GENOMIC DNA]</scope>
    <source>
        <strain evidence="17 18">SL50</strain>
    </source>
</reference>
<comment type="subcellular location">
    <subcellularLocation>
        <location evidence="2">Endomembrane system</location>
        <topology evidence="2">Multi-pass membrane protein</topology>
    </subcellularLocation>
</comment>
<feature type="transmembrane region" description="Helical" evidence="16">
    <location>
        <begin position="210"/>
        <end position="229"/>
    </location>
</feature>
<keyword evidence="7 15" id="KW-0808">Transferase</keyword>
<evidence type="ECO:0000256" key="8">
    <source>
        <dbReference type="ARBA" id="ARBA00022692"/>
    </source>
</evidence>
<evidence type="ECO:0000256" key="13">
    <source>
        <dbReference type="ARBA" id="ARBA00023264"/>
    </source>
</evidence>
<dbReference type="InterPro" id="IPR004533">
    <property type="entry name" value="CDP-diaglyc--ser_O-PTrfase"/>
</dbReference>
<evidence type="ECO:0000313" key="18">
    <source>
        <dbReference type="Proteomes" id="UP000322876"/>
    </source>
</evidence>
<dbReference type="EC" id="2.7.8.8" evidence="4"/>
<evidence type="ECO:0000256" key="16">
    <source>
        <dbReference type="SAM" id="Phobius"/>
    </source>
</evidence>
<dbReference type="GO" id="GO:0008654">
    <property type="term" value="P:phospholipid biosynthetic process"/>
    <property type="evidence" value="ECO:0007669"/>
    <property type="project" value="UniProtKB-KW"/>
</dbReference>
<evidence type="ECO:0000256" key="10">
    <source>
        <dbReference type="ARBA" id="ARBA00023098"/>
    </source>
</evidence>
<evidence type="ECO:0000256" key="2">
    <source>
        <dbReference type="ARBA" id="ARBA00004127"/>
    </source>
</evidence>
<comment type="similarity">
    <text evidence="3 15">Belongs to the CDP-alcohol phosphatidyltransferase class-I family.</text>
</comment>
<feature type="transmembrane region" description="Helical" evidence="16">
    <location>
        <begin position="156"/>
        <end position="175"/>
    </location>
</feature>
<comment type="catalytic activity">
    <reaction evidence="1">
        <text>a CDP-1,2-diacyl-sn-glycerol + L-serine = a 1,2-diacyl-sn-glycero-3-phospho-L-serine + CMP + H(+)</text>
        <dbReference type="Rhea" id="RHEA:16913"/>
        <dbReference type="ChEBI" id="CHEBI:15378"/>
        <dbReference type="ChEBI" id="CHEBI:33384"/>
        <dbReference type="ChEBI" id="CHEBI:57262"/>
        <dbReference type="ChEBI" id="CHEBI:58332"/>
        <dbReference type="ChEBI" id="CHEBI:60377"/>
        <dbReference type="EC" id="2.7.8.8"/>
    </reaction>
</comment>
<feature type="transmembrane region" description="Helical" evidence="16">
    <location>
        <begin position="187"/>
        <end position="204"/>
    </location>
</feature>
<dbReference type="GO" id="GO:0003882">
    <property type="term" value="F:CDP-diacylglycerol-serine O-phosphatidyltransferase activity"/>
    <property type="evidence" value="ECO:0007669"/>
    <property type="project" value="UniProtKB-EC"/>
</dbReference>
<evidence type="ECO:0000256" key="9">
    <source>
        <dbReference type="ARBA" id="ARBA00022989"/>
    </source>
</evidence>
<keyword evidence="8 16" id="KW-0812">Transmembrane</keyword>
<dbReference type="InterPro" id="IPR050324">
    <property type="entry name" value="CDP-alcohol_PTase-I"/>
</dbReference>
<dbReference type="PROSITE" id="PS00379">
    <property type="entry name" value="CDP_ALCOHOL_P_TRANSF"/>
    <property type="match status" value="1"/>
</dbReference>
<feature type="transmembrane region" description="Helical" evidence="16">
    <location>
        <begin position="124"/>
        <end position="144"/>
    </location>
</feature>
<evidence type="ECO:0000256" key="7">
    <source>
        <dbReference type="ARBA" id="ARBA00022679"/>
    </source>
</evidence>
<proteinExistence type="inferred from homology"/>
<keyword evidence="6" id="KW-0444">Lipid biosynthesis</keyword>
<evidence type="ECO:0000256" key="15">
    <source>
        <dbReference type="RuleBase" id="RU003750"/>
    </source>
</evidence>
<dbReference type="OrthoDB" id="9777147at2"/>
<evidence type="ECO:0000256" key="11">
    <source>
        <dbReference type="ARBA" id="ARBA00023136"/>
    </source>
</evidence>
<keyword evidence="12" id="KW-0594">Phospholipid biosynthesis</keyword>
<feature type="transmembrane region" description="Helical" evidence="16">
    <location>
        <begin position="31"/>
        <end position="48"/>
    </location>
</feature>
<dbReference type="PANTHER" id="PTHR14269:SF61">
    <property type="entry name" value="CDP-DIACYLGLYCEROL--SERINE O-PHOSPHATIDYLTRANSFERASE"/>
    <property type="match status" value="1"/>
</dbReference>
<feature type="transmembrane region" description="Helical" evidence="16">
    <location>
        <begin position="94"/>
        <end position="112"/>
    </location>
</feature>
<dbReference type="InterPro" id="IPR043130">
    <property type="entry name" value="CDP-OH_PTrfase_TM_dom"/>
</dbReference>
<dbReference type="AlphaFoldDB" id="A0A5A8F5L2"/>
<dbReference type="Pfam" id="PF01066">
    <property type="entry name" value="CDP-OH_P_transf"/>
    <property type="match status" value="1"/>
</dbReference>
<accession>A0A5A8F5L2</accession>
<dbReference type="PANTHER" id="PTHR14269">
    <property type="entry name" value="CDP-DIACYLGLYCEROL--GLYCEROL-3-PHOSPHATE 3-PHOSPHATIDYLTRANSFERASE-RELATED"/>
    <property type="match status" value="1"/>
</dbReference>
<keyword evidence="11 16" id="KW-0472">Membrane</keyword>
<keyword evidence="18" id="KW-1185">Reference proteome</keyword>
<evidence type="ECO:0000313" key="17">
    <source>
        <dbReference type="EMBL" id="KAA0258004.1"/>
    </source>
</evidence>
<name>A0A5A8F5L2_9BACT</name>
<keyword evidence="13" id="KW-1208">Phospholipid metabolism</keyword>
<gene>
    <name evidence="17" type="primary">pssA</name>
    <name evidence="17" type="ORF">FHQ18_06315</name>
</gene>
<evidence type="ECO:0000256" key="3">
    <source>
        <dbReference type="ARBA" id="ARBA00010441"/>
    </source>
</evidence>
<keyword evidence="9 16" id="KW-1133">Transmembrane helix</keyword>
<evidence type="ECO:0000256" key="14">
    <source>
        <dbReference type="ARBA" id="ARBA00032361"/>
    </source>
</evidence>
<comment type="caution">
    <text evidence="17">The sequence shown here is derived from an EMBL/GenBank/DDBJ whole genome shotgun (WGS) entry which is preliminary data.</text>
</comment>
<sequence length="245" mass="27488">MIKREYLLPNFITLLSLFSGFYSIIASINGNFVLAAYAIIFAFVFDGLDGKVARMLHATSEFGIQMDSLSDLVAFGLAPALLIYKWVLTPYGRVGWMASFLFVACGALRLARFNVMTKKIDNRYFIGLPIPAAAGVIASSVLFVKEVFGKPEGISIPLSFVLFIYLLAFLMVSNVKYYSFKKLELHGIKPFSLLVGFALFIFVIGMYPEIFLFVFFIGYTFSGLLLQLLKFLKYRALEVKEGRAD</sequence>
<dbReference type="Proteomes" id="UP000322876">
    <property type="component" value="Unassembled WGS sequence"/>
</dbReference>
<dbReference type="GO" id="GO:0016020">
    <property type="term" value="C:membrane"/>
    <property type="evidence" value="ECO:0007669"/>
    <property type="project" value="InterPro"/>
</dbReference>
<evidence type="ECO:0000256" key="12">
    <source>
        <dbReference type="ARBA" id="ARBA00023209"/>
    </source>
</evidence>
<dbReference type="NCBIfam" id="TIGR00473">
    <property type="entry name" value="pssA"/>
    <property type="match status" value="1"/>
</dbReference>
<keyword evidence="10" id="KW-0443">Lipid metabolism</keyword>
<dbReference type="EMBL" id="VFJB01000005">
    <property type="protein sequence ID" value="KAA0258004.1"/>
    <property type="molecule type" value="Genomic_DNA"/>
</dbReference>
<dbReference type="InterPro" id="IPR048254">
    <property type="entry name" value="CDP_ALCOHOL_P_TRANSF_CS"/>
</dbReference>
<evidence type="ECO:0000256" key="4">
    <source>
        <dbReference type="ARBA" id="ARBA00013174"/>
    </source>
</evidence>
<evidence type="ECO:0000256" key="1">
    <source>
        <dbReference type="ARBA" id="ARBA00000287"/>
    </source>
</evidence>
<evidence type="ECO:0000256" key="6">
    <source>
        <dbReference type="ARBA" id="ARBA00022516"/>
    </source>
</evidence>
<dbReference type="Gene3D" id="1.20.120.1760">
    <property type="match status" value="1"/>
</dbReference>
<organism evidence="17 18">
    <name type="scientific">Deferribacter autotrophicus</name>
    <dbReference type="NCBI Taxonomy" id="500465"/>
    <lineage>
        <taxon>Bacteria</taxon>
        <taxon>Pseudomonadati</taxon>
        <taxon>Deferribacterota</taxon>
        <taxon>Deferribacteres</taxon>
        <taxon>Deferribacterales</taxon>
        <taxon>Deferribacteraceae</taxon>
        <taxon>Deferribacter</taxon>
    </lineage>
</organism>